<dbReference type="EMBL" id="KQ947428">
    <property type="protein sequence ID" value="KUJ10868.1"/>
    <property type="molecule type" value="Genomic_DNA"/>
</dbReference>
<evidence type="ECO:0000256" key="1">
    <source>
        <dbReference type="SAM" id="Phobius"/>
    </source>
</evidence>
<sequence length="129" mass="14415">MVYCFCPSLTCALVIISMADMRGELESVAMYKLLSTELEDESSTQSHQTNYRRRIQTFWIFSKSIVFYLFVLVGMFCLVHGLPAIFHPGHDSGIMRNPCGQTSVEAQARGCDGTSCHLLGCHKNASTRI</sequence>
<dbReference type="GeneID" id="28831204"/>
<dbReference type="InParanoid" id="A0A194WSC5"/>
<organism evidence="2 3">
    <name type="scientific">Mollisia scopiformis</name>
    <name type="common">Conifer needle endophyte fungus</name>
    <name type="synonym">Phialocephala scopiformis</name>
    <dbReference type="NCBI Taxonomy" id="149040"/>
    <lineage>
        <taxon>Eukaryota</taxon>
        <taxon>Fungi</taxon>
        <taxon>Dikarya</taxon>
        <taxon>Ascomycota</taxon>
        <taxon>Pezizomycotina</taxon>
        <taxon>Leotiomycetes</taxon>
        <taxon>Helotiales</taxon>
        <taxon>Mollisiaceae</taxon>
        <taxon>Mollisia</taxon>
    </lineage>
</organism>
<dbReference type="RefSeq" id="XP_018065223.1">
    <property type="nucleotide sequence ID" value="XM_018221478.1"/>
</dbReference>
<accession>A0A194WSC5</accession>
<gene>
    <name evidence="2" type="ORF">LY89DRAFT_759797</name>
</gene>
<protein>
    <submittedName>
        <fullName evidence="2">Uncharacterized protein</fullName>
    </submittedName>
</protein>
<proteinExistence type="predicted"/>
<reference evidence="2 3" key="1">
    <citation type="submission" date="2015-10" db="EMBL/GenBank/DDBJ databases">
        <title>Full genome of DAOMC 229536 Phialocephala scopiformis, a fungal endophyte of spruce producing the potent anti-insectan compound rugulosin.</title>
        <authorList>
            <consortium name="DOE Joint Genome Institute"/>
            <person name="Walker A.K."/>
            <person name="Frasz S.L."/>
            <person name="Seifert K.A."/>
            <person name="Miller J.D."/>
            <person name="Mondo S.J."/>
            <person name="Labutti K."/>
            <person name="Lipzen A."/>
            <person name="Dockter R."/>
            <person name="Kennedy M."/>
            <person name="Grigoriev I.V."/>
            <person name="Spatafora J.W."/>
        </authorList>
    </citation>
    <scope>NUCLEOTIDE SEQUENCE [LARGE SCALE GENOMIC DNA]</scope>
    <source>
        <strain evidence="2 3">CBS 120377</strain>
    </source>
</reference>
<evidence type="ECO:0000313" key="3">
    <source>
        <dbReference type="Proteomes" id="UP000070700"/>
    </source>
</evidence>
<keyword evidence="1" id="KW-0812">Transmembrane</keyword>
<dbReference type="Proteomes" id="UP000070700">
    <property type="component" value="Unassembled WGS sequence"/>
</dbReference>
<dbReference type="AlphaFoldDB" id="A0A194WSC5"/>
<dbReference type="KEGG" id="psco:LY89DRAFT_759797"/>
<evidence type="ECO:0000313" key="2">
    <source>
        <dbReference type="EMBL" id="KUJ10868.1"/>
    </source>
</evidence>
<keyword evidence="1" id="KW-1133">Transmembrane helix</keyword>
<feature type="transmembrane region" description="Helical" evidence="1">
    <location>
        <begin position="65"/>
        <end position="86"/>
    </location>
</feature>
<name>A0A194WSC5_MOLSC</name>
<keyword evidence="1" id="KW-0472">Membrane</keyword>
<keyword evidence="3" id="KW-1185">Reference proteome</keyword>